<evidence type="ECO:0000313" key="1">
    <source>
        <dbReference type="EMBL" id="KKK87461.1"/>
    </source>
</evidence>
<comment type="caution">
    <text evidence="1">The sequence shown here is derived from an EMBL/GenBank/DDBJ whole genome shotgun (WGS) entry which is preliminary data.</text>
</comment>
<protein>
    <submittedName>
        <fullName evidence="1">Uncharacterized protein</fullName>
    </submittedName>
</protein>
<organism evidence="1">
    <name type="scientific">marine sediment metagenome</name>
    <dbReference type="NCBI Taxonomy" id="412755"/>
    <lineage>
        <taxon>unclassified sequences</taxon>
        <taxon>metagenomes</taxon>
        <taxon>ecological metagenomes</taxon>
    </lineage>
</organism>
<dbReference type="AlphaFoldDB" id="A0A0F9BSX6"/>
<sequence>MSRNVVTLSHLDPGLHQWLKEEARRRTEATGARVHIYELIGEAVDRYKSDSCRQSYRTKAIPTAAQV</sequence>
<reference evidence="1" key="1">
    <citation type="journal article" date="2015" name="Nature">
        <title>Complex archaea that bridge the gap between prokaryotes and eukaryotes.</title>
        <authorList>
            <person name="Spang A."/>
            <person name="Saw J.H."/>
            <person name="Jorgensen S.L."/>
            <person name="Zaremba-Niedzwiedzka K."/>
            <person name="Martijn J."/>
            <person name="Lind A.E."/>
            <person name="van Eijk R."/>
            <person name="Schleper C."/>
            <person name="Guy L."/>
            <person name="Ettema T.J."/>
        </authorList>
    </citation>
    <scope>NUCLEOTIDE SEQUENCE</scope>
</reference>
<dbReference type="EMBL" id="LAZR01050392">
    <property type="protein sequence ID" value="KKK87461.1"/>
    <property type="molecule type" value="Genomic_DNA"/>
</dbReference>
<proteinExistence type="predicted"/>
<accession>A0A0F9BSX6</accession>
<name>A0A0F9BSX6_9ZZZZ</name>
<gene>
    <name evidence="1" type="ORF">LCGC14_2753030</name>
</gene>